<evidence type="ECO:0000256" key="2">
    <source>
        <dbReference type="SAM" id="SignalP"/>
    </source>
</evidence>
<dbReference type="RefSeq" id="WP_093515733.1">
    <property type="nucleotide sequence ID" value="NZ_FOIJ01000001.1"/>
</dbReference>
<keyword evidence="1" id="KW-1133">Transmembrane helix</keyword>
<feature type="transmembrane region" description="Helical" evidence="1">
    <location>
        <begin position="205"/>
        <end position="231"/>
    </location>
</feature>
<feature type="transmembrane region" description="Helical" evidence="1">
    <location>
        <begin position="263"/>
        <end position="281"/>
    </location>
</feature>
<dbReference type="EMBL" id="FOIJ01000001">
    <property type="protein sequence ID" value="SET00373.1"/>
    <property type="molecule type" value="Genomic_DNA"/>
</dbReference>
<evidence type="ECO:0000313" key="3">
    <source>
        <dbReference type="EMBL" id="SET00373.1"/>
    </source>
</evidence>
<keyword evidence="4" id="KW-1185">Reference proteome</keyword>
<feature type="transmembrane region" description="Helical" evidence="1">
    <location>
        <begin position="328"/>
        <end position="346"/>
    </location>
</feature>
<feature type="transmembrane region" description="Helical" evidence="1">
    <location>
        <begin position="293"/>
        <end position="316"/>
    </location>
</feature>
<evidence type="ECO:0000313" key="4">
    <source>
        <dbReference type="Proteomes" id="UP000199181"/>
    </source>
</evidence>
<keyword evidence="1" id="KW-0812">Transmembrane</keyword>
<evidence type="ECO:0000256" key="1">
    <source>
        <dbReference type="SAM" id="Phobius"/>
    </source>
</evidence>
<sequence>MRTERLAAPLALLLATGGALAHDADLIAAQAGRTQPGAPDVQSRLTMTAGTLGLLLSNGADPNGPRSPEDLAASHPAIALRIWDAAPIRTPEGPCVRTGHQAQLHEGRVVLTATFHCPPGPLWQTFGLLSALPAASQVVLSRPGEGPVGSRFVDARQPHVALPEEGTALGFSGWVGLGVKHILLGADHLAFLGVLLIGGGTLRRLVVLVTSFTVAHSLTLGAVVLGLLPLGARGERWAEVAIALSLLYVAGENLLVRTPRHRPVLTFGFGLVHGLGFASVLEGHGLGESVARGLLGFNLGVELGQAIMVLPLVPLLRLIQRRPAVHRWTMRVLSSAVLLMGINWLIERVG</sequence>
<organism evidence="3 4">
    <name type="scientific">Stigmatella erecta</name>
    <dbReference type="NCBI Taxonomy" id="83460"/>
    <lineage>
        <taxon>Bacteria</taxon>
        <taxon>Pseudomonadati</taxon>
        <taxon>Myxococcota</taxon>
        <taxon>Myxococcia</taxon>
        <taxon>Myxococcales</taxon>
        <taxon>Cystobacterineae</taxon>
        <taxon>Archangiaceae</taxon>
        <taxon>Stigmatella</taxon>
    </lineage>
</organism>
<feature type="chain" id="PRO_5011686503" evidence="2">
    <location>
        <begin position="22"/>
        <end position="350"/>
    </location>
</feature>
<dbReference type="Proteomes" id="UP000199181">
    <property type="component" value="Unassembled WGS sequence"/>
</dbReference>
<accession>A0A1I0B0P1</accession>
<feature type="transmembrane region" description="Helical" evidence="1">
    <location>
        <begin position="237"/>
        <end position="256"/>
    </location>
</feature>
<gene>
    <name evidence="3" type="ORF">SAMN05443639_101877</name>
</gene>
<dbReference type="InterPro" id="IPR032809">
    <property type="entry name" value="Put_HupE_UreJ"/>
</dbReference>
<reference evidence="4" key="1">
    <citation type="submission" date="2016-10" db="EMBL/GenBank/DDBJ databases">
        <authorList>
            <person name="Varghese N."/>
            <person name="Submissions S."/>
        </authorList>
    </citation>
    <scope>NUCLEOTIDE SEQUENCE [LARGE SCALE GENOMIC DNA]</scope>
    <source>
        <strain evidence="4">DSM 16858</strain>
    </source>
</reference>
<name>A0A1I0B0P1_9BACT</name>
<dbReference type="Pfam" id="PF13795">
    <property type="entry name" value="HupE_UreJ_2"/>
    <property type="match status" value="1"/>
</dbReference>
<keyword evidence="1" id="KW-0472">Membrane</keyword>
<protein>
    <submittedName>
        <fullName evidence="3">HupE / UreJ protein</fullName>
    </submittedName>
</protein>
<dbReference type="AlphaFoldDB" id="A0A1I0B0P1"/>
<feature type="signal peptide" evidence="2">
    <location>
        <begin position="1"/>
        <end position="21"/>
    </location>
</feature>
<keyword evidence="2" id="KW-0732">Signal</keyword>
<proteinExistence type="predicted"/>
<feature type="transmembrane region" description="Helical" evidence="1">
    <location>
        <begin position="174"/>
        <end position="198"/>
    </location>
</feature>